<dbReference type="PANTHER" id="PTHR33545">
    <property type="entry name" value="UPF0750 MEMBRANE PROTEIN YITT-RELATED"/>
    <property type="match status" value="1"/>
</dbReference>
<keyword evidence="2" id="KW-1003">Cell membrane</keyword>
<evidence type="ECO:0000256" key="2">
    <source>
        <dbReference type="ARBA" id="ARBA00022475"/>
    </source>
</evidence>
<feature type="domain" description="DUF2179" evidence="7">
    <location>
        <begin position="226"/>
        <end position="280"/>
    </location>
</feature>
<dbReference type="InterPro" id="IPR019264">
    <property type="entry name" value="DUF2179"/>
</dbReference>
<dbReference type="EMBL" id="JAFBEE010000003">
    <property type="protein sequence ID" value="MBM7614255.1"/>
    <property type="molecule type" value="Genomic_DNA"/>
</dbReference>
<feature type="transmembrane region" description="Helical" evidence="6">
    <location>
        <begin position="60"/>
        <end position="80"/>
    </location>
</feature>
<feature type="transmembrane region" description="Helical" evidence="6">
    <location>
        <begin position="178"/>
        <end position="197"/>
    </location>
</feature>
<evidence type="ECO:0000313" key="8">
    <source>
        <dbReference type="EMBL" id="MBM7614255.1"/>
    </source>
</evidence>
<dbReference type="CDD" id="cd16380">
    <property type="entry name" value="YitT_C"/>
    <property type="match status" value="1"/>
</dbReference>
<protein>
    <submittedName>
        <fullName evidence="8">Uncharacterized membrane-anchored protein YitT (DUF2179 family)</fullName>
    </submittedName>
</protein>
<keyword evidence="3 6" id="KW-0812">Transmembrane</keyword>
<keyword evidence="9" id="KW-1185">Reference proteome</keyword>
<dbReference type="InterPro" id="IPR003740">
    <property type="entry name" value="YitT"/>
</dbReference>
<dbReference type="PIRSF" id="PIRSF006483">
    <property type="entry name" value="Membrane_protein_YitT"/>
    <property type="match status" value="1"/>
</dbReference>
<proteinExistence type="predicted"/>
<dbReference type="Gene3D" id="3.30.70.120">
    <property type="match status" value="1"/>
</dbReference>
<dbReference type="Proteomes" id="UP001314796">
    <property type="component" value="Unassembled WGS sequence"/>
</dbReference>
<evidence type="ECO:0000256" key="4">
    <source>
        <dbReference type="ARBA" id="ARBA00022989"/>
    </source>
</evidence>
<dbReference type="RefSeq" id="WP_204400533.1">
    <property type="nucleotide sequence ID" value="NZ_JAFBEE010000003.1"/>
</dbReference>
<organism evidence="8 9">
    <name type="scientific">Alkaliphilus hydrothermalis</name>
    <dbReference type="NCBI Taxonomy" id="1482730"/>
    <lineage>
        <taxon>Bacteria</taxon>
        <taxon>Bacillati</taxon>
        <taxon>Bacillota</taxon>
        <taxon>Clostridia</taxon>
        <taxon>Peptostreptococcales</taxon>
        <taxon>Natronincolaceae</taxon>
        <taxon>Alkaliphilus</taxon>
    </lineage>
</organism>
<name>A0ABS2NMT1_9FIRM</name>
<evidence type="ECO:0000259" key="7">
    <source>
        <dbReference type="Pfam" id="PF10035"/>
    </source>
</evidence>
<evidence type="ECO:0000256" key="6">
    <source>
        <dbReference type="SAM" id="Phobius"/>
    </source>
</evidence>
<accession>A0ABS2NMT1</accession>
<reference evidence="8 9" key="1">
    <citation type="submission" date="2021-01" db="EMBL/GenBank/DDBJ databases">
        <title>Genomic Encyclopedia of Type Strains, Phase IV (KMG-IV): sequencing the most valuable type-strain genomes for metagenomic binning, comparative biology and taxonomic classification.</title>
        <authorList>
            <person name="Goeker M."/>
        </authorList>
    </citation>
    <scope>NUCLEOTIDE SEQUENCE [LARGE SCALE GENOMIC DNA]</scope>
    <source>
        <strain evidence="8 9">DSM 25890</strain>
    </source>
</reference>
<evidence type="ECO:0000313" key="9">
    <source>
        <dbReference type="Proteomes" id="UP001314796"/>
    </source>
</evidence>
<feature type="transmembrane region" description="Helical" evidence="6">
    <location>
        <begin position="111"/>
        <end position="133"/>
    </location>
</feature>
<comment type="caution">
    <text evidence="8">The sequence shown here is derived from an EMBL/GenBank/DDBJ whole genome shotgun (WGS) entry which is preliminary data.</text>
</comment>
<dbReference type="InterPro" id="IPR051461">
    <property type="entry name" value="UPF0750_membrane"/>
</dbReference>
<evidence type="ECO:0000256" key="3">
    <source>
        <dbReference type="ARBA" id="ARBA00022692"/>
    </source>
</evidence>
<comment type="subcellular location">
    <subcellularLocation>
        <location evidence="1">Cell membrane</location>
        <topology evidence="1">Multi-pass membrane protein</topology>
    </subcellularLocation>
</comment>
<dbReference type="PANTHER" id="PTHR33545:SF5">
    <property type="entry name" value="UPF0750 MEMBRANE PROTEIN YITT"/>
    <property type="match status" value="1"/>
</dbReference>
<feature type="transmembrane region" description="Helical" evidence="6">
    <location>
        <begin position="12"/>
        <end position="30"/>
    </location>
</feature>
<dbReference type="InterPro" id="IPR015867">
    <property type="entry name" value="N-reg_PII/ATP_PRibTrfase_C"/>
</dbReference>
<feature type="transmembrane region" description="Helical" evidence="6">
    <location>
        <begin position="154"/>
        <end position="172"/>
    </location>
</feature>
<sequence length="287" mass="30975">MNNEKYKKVLDYVVITIGAAIMALSLNFFLEPNTIAPGGVTGLAIVVYKLTGIPIDVTNLALNIPLFIAGIIVLGGVFGLKTAYATVMLSVFIRLFIVIFGHGFIVTQDILLASIYGGLLMGIGLGMIFLVGGTTGGTDLAGAILNKYFPSLSTAKLMMILDLIIVVTAGFVERNVETTLYSIIALYILVKIADFIVEGLSFGKAFYIISSSPSEIGKKIMDEMERGVTVLEGRGMYTGSQRDVLLCVVNRAQVTKLKRIVYGVDPRAFIMITTVHEVLGEGFKEIK</sequence>
<dbReference type="Pfam" id="PF02588">
    <property type="entry name" value="YitT_membrane"/>
    <property type="match status" value="1"/>
</dbReference>
<gene>
    <name evidence="8" type="ORF">JOC73_000766</name>
</gene>
<evidence type="ECO:0000256" key="5">
    <source>
        <dbReference type="ARBA" id="ARBA00023136"/>
    </source>
</evidence>
<dbReference type="Pfam" id="PF10035">
    <property type="entry name" value="DUF2179"/>
    <property type="match status" value="1"/>
</dbReference>
<keyword evidence="5 6" id="KW-0472">Membrane</keyword>
<feature type="transmembrane region" description="Helical" evidence="6">
    <location>
        <begin position="87"/>
        <end position="105"/>
    </location>
</feature>
<keyword evidence="4 6" id="KW-1133">Transmembrane helix</keyword>
<evidence type="ECO:0000256" key="1">
    <source>
        <dbReference type="ARBA" id="ARBA00004651"/>
    </source>
</evidence>